<dbReference type="InterPro" id="IPR037099">
    <property type="entry name" value="Fum_R/Succ_DH_flav-like_C_sf"/>
</dbReference>
<proteinExistence type="inferred from homology"/>
<dbReference type="Proteomes" id="UP000295455">
    <property type="component" value="Unassembled WGS sequence"/>
</dbReference>
<dbReference type="InterPro" id="IPR003953">
    <property type="entry name" value="FAD-dep_OxRdtase_2_FAD-bd"/>
</dbReference>
<evidence type="ECO:0000256" key="6">
    <source>
        <dbReference type="ARBA" id="ARBA00022642"/>
    </source>
</evidence>
<dbReference type="RefSeq" id="WP_165876191.1">
    <property type="nucleotide sequence ID" value="NZ_OX156936.1"/>
</dbReference>
<evidence type="ECO:0000256" key="4">
    <source>
        <dbReference type="ARBA" id="ARBA00012173"/>
    </source>
</evidence>
<comment type="caution">
    <text evidence="15">The sequence shown here is derived from an EMBL/GenBank/DDBJ whole genome shotgun (WGS) entry which is preliminary data.</text>
</comment>
<dbReference type="SUPFAM" id="SSF46977">
    <property type="entry name" value="Succinate dehydrogenase/fumarate reductase flavoprotein C-terminal domain"/>
    <property type="match status" value="1"/>
</dbReference>
<dbReference type="UniPathway" id="UPA00253">
    <property type="reaction ID" value="UER00326"/>
</dbReference>
<dbReference type="SUPFAM" id="SSF56425">
    <property type="entry name" value="Succinate dehydrogenase/fumarate reductase flavoprotein, catalytic domain"/>
    <property type="match status" value="1"/>
</dbReference>
<keyword evidence="6 12" id="KW-0662">Pyridine nucleotide biosynthesis</keyword>
<evidence type="ECO:0000256" key="3">
    <source>
        <dbReference type="ARBA" id="ARBA00008562"/>
    </source>
</evidence>
<evidence type="ECO:0000259" key="13">
    <source>
        <dbReference type="Pfam" id="PF00890"/>
    </source>
</evidence>
<dbReference type="PRINTS" id="PR00368">
    <property type="entry name" value="FADPNR"/>
</dbReference>
<dbReference type="PANTHER" id="PTHR42716:SF2">
    <property type="entry name" value="L-ASPARTATE OXIDASE, CHLOROPLASTIC"/>
    <property type="match status" value="1"/>
</dbReference>
<dbReference type="Gene3D" id="3.50.50.60">
    <property type="entry name" value="FAD/NAD(P)-binding domain"/>
    <property type="match status" value="1"/>
</dbReference>
<dbReference type="GO" id="GO:0009435">
    <property type="term" value="P:NAD+ biosynthetic process"/>
    <property type="evidence" value="ECO:0007669"/>
    <property type="project" value="UniProtKB-UniPathway"/>
</dbReference>
<accession>A0A4R1RCG9</accession>
<dbReference type="GO" id="GO:0005737">
    <property type="term" value="C:cytoplasm"/>
    <property type="evidence" value="ECO:0007669"/>
    <property type="project" value="UniProtKB-SubCell"/>
</dbReference>
<dbReference type="Pfam" id="PF02910">
    <property type="entry name" value="Succ_DH_flav_C"/>
    <property type="match status" value="1"/>
</dbReference>
<keyword evidence="8 12" id="KW-0560">Oxidoreductase</keyword>
<evidence type="ECO:0000256" key="10">
    <source>
        <dbReference type="NCBIfam" id="TIGR00551"/>
    </source>
</evidence>
<dbReference type="EC" id="1.4.3.16" evidence="4 10"/>
<comment type="function">
    <text evidence="12">Catalyzes the oxidation of L-aspartate to iminoaspartate.</text>
</comment>
<dbReference type="Pfam" id="PF00890">
    <property type="entry name" value="FAD_binding_2"/>
    <property type="match status" value="1"/>
</dbReference>
<dbReference type="EMBL" id="SLUP01000009">
    <property type="protein sequence ID" value="TCL63534.1"/>
    <property type="molecule type" value="Genomic_DNA"/>
</dbReference>
<dbReference type="InterPro" id="IPR015939">
    <property type="entry name" value="Fum_Rdtase/Succ_DH_flav-like_C"/>
</dbReference>
<name>A0A4R1RCG9_9FLAO</name>
<dbReference type="InterPro" id="IPR027477">
    <property type="entry name" value="Succ_DH/fumarate_Rdtase_cat_sf"/>
</dbReference>
<keyword evidence="16" id="KW-1185">Reference proteome</keyword>
<dbReference type="PIRSF" id="PIRSF000171">
    <property type="entry name" value="SDHA_APRA_LASPO"/>
    <property type="match status" value="1"/>
</dbReference>
<feature type="domain" description="Fumarate reductase/succinate dehydrogenase flavoprotein-like C-terminal" evidence="14">
    <location>
        <begin position="438"/>
        <end position="515"/>
    </location>
</feature>
<dbReference type="FunFam" id="3.90.700.10:FF:000002">
    <property type="entry name" value="L-aspartate oxidase"/>
    <property type="match status" value="1"/>
</dbReference>
<evidence type="ECO:0000256" key="11">
    <source>
        <dbReference type="PIRSR" id="PIRSR000171-1"/>
    </source>
</evidence>
<dbReference type="InterPro" id="IPR036188">
    <property type="entry name" value="FAD/NAD-bd_sf"/>
</dbReference>
<evidence type="ECO:0000256" key="1">
    <source>
        <dbReference type="ARBA" id="ARBA00001974"/>
    </source>
</evidence>
<comment type="catalytic activity">
    <reaction evidence="9">
        <text>L-aspartate + O2 = iminosuccinate + H2O2</text>
        <dbReference type="Rhea" id="RHEA:25876"/>
        <dbReference type="ChEBI" id="CHEBI:15379"/>
        <dbReference type="ChEBI" id="CHEBI:16240"/>
        <dbReference type="ChEBI" id="CHEBI:29991"/>
        <dbReference type="ChEBI" id="CHEBI:77875"/>
        <dbReference type="EC" id="1.4.3.16"/>
    </reaction>
    <physiologicalReaction direction="left-to-right" evidence="9">
        <dbReference type="Rhea" id="RHEA:25877"/>
    </physiologicalReaction>
</comment>
<gene>
    <name evidence="15" type="ORF">EV196_109160</name>
</gene>
<dbReference type="Gene3D" id="3.90.700.10">
    <property type="entry name" value="Succinate dehydrogenase/fumarate reductase flavoprotein, catalytic domain"/>
    <property type="match status" value="1"/>
</dbReference>
<evidence type="ECO:0000313" key="16">
    <source>
        <dbReference type="Proteomes" id="UP000295455"/>
    </source>
</evidence>
<comment type="similarity">
    <text evidence="3 12">Belongs to the FAD-dependent oxidoreductase 2 family. NadB subfamily.</text>
</comment>
<comment type="pathway">
    <text evidence="2 12">Cofactor biosynthesis; NAD(+) biosynthesis; iminoaspartate from L-aspartate (oxidase route): step 1/1.</text>
</comment>
<evidence type="ECO:0000256" key="2">
    <source>
        <dbReference type="ARBA" id="ARBA00004950"/>
    </source>
</evidence>
<keyword evidence="7 12" id="KW-0274">FAD</keyword>
<evidence type="ECO:0000313" key="15">
    <source>
        <dbReference type="EMBL" id="TCL63534.1"/>
    </source>
</evidence>
<organism evidence="15 16">
    <name type="scientific">Mariniflexile fucanivorans</name>
    <dbReference type="NCBI Taxonomy" id="264023"/>
    <lineage>
        <taxon>Bacteria</taxon>
        <taxon>Pseudomonadati</taxon>
        <taxon>Bacteroidota</taxon>
        <taxon>Flavobacteriia</taxon>
        <taxon>Flavobacteriales</taxon>
        <taxon>Flavobacteriaceae</taxon>
        <taxon>Mariniflexile</taxon>
    </lineage>
</organism>
<evidence type="ECO:0000256" key="5">
    <source>
        <dbReference type="ARBA" id="ARBA00022630"/>
    </source>
</evidence>
<dbReference type="NCBIfam" id="TIGR00551">
    <property type="entry name" value="nadB"/>
    <property type="match status" value="1"/>
</dbReference>
<feature type="domain" description="FAD-dependent oxidoreductase 2 FAD-binding" evidence="13">
    <location>
        <begin position="7"/>
        <end position="390"/>
    </location>
</feature>
<reference evidence="15 16" key="1">
    <citation type="submission" date="2019-03" db="EMBL/GenBank/DDBJ databases">
        <title>Genomic Encyclopedia of Type Strains, Phase IV (KMG-IV): sequencing the most valuable type-strain genomes for metagenomic binning, comparative biology and taxonomic classification.</title>
        <authorList>
            <person name="Goeker M."/>
        </authorList>
    </citation>
    <scope>NUCLEOTIDE SEQUENCE [LARGE SCALE GENOMIC DNA]</scope>
    <source>
        <strain evidence="15 16">DSM 18792</strain>
    </source>
</reference>
<keyword evidence="5 12" id="KW-0285">Flavoprotein</keyword>
<evidence type="ECO:0000256" key="9">
    <source>
        <dbReference type="ARBA" id="ARBA00048305"/>
    </source>
</evidence>
<evidence type="ECO:0000256" key="12">
    <source>
        <dbReference type="RuleBase" id="RU362049"/>
    </source>
</evidence>
<dbReference type="PANTHER" id="PTHR42716">
    <property type="entry name" value="L-ASPARTATE OXIDASE"/>
    <property type="match status" value="1"/>
</dbReference>
<feature type="active site" description="Proton acceptor" evidence="11">
    <location>
        <position position="288"/>
    </location>
</feature>
<dbReference type="GO" id="GO:0008734">
    <property type="term" value="F:L-aspartate oxidase activity"/>
    <property type="evidence" value="ECO:0007669"/>
    <property type="project" value="UniProtKB-UniRule"/>
</dbReference>
<protein>
    <recommendedName>
        <fullName evidence="4 10">L-aspartate oxidase</fullName>
        <ecNumber evidence="4 10">1.4.3.16</ecNumber>
    </recommendedName>
</protein>
<evidence type="ECO:0000256" key="8">
    <source>
        <dbReference type="ARBA" id="ARBA00023002"/>
    </source>
</evidence>
<evidence type="ECO:0000256" key="7">
    <source>
        <dbReference type="ARBA" id="ARBA00022827"/>
    </source>
</evidence>
<sequence>MIEANYLVIGSGIAGLTFSVKIAEKFPDKNVIIVTKASEDESNTKYAQGGVAVVLDAEKDSFKKHIKDTLIAGDGLCDKEVVKMVITEGPKRLQELLLWGANFDLDASGEFDLGKEGGHSEYRVVHHKDITGYEIERALLKRAHQLPNISILPHHFAIDLVTNHHIIDDKSEKITCYGAYVFDQQTDQIFTIKADSTLLASGGIGCVYGHTTNPIIATGDGIAMAYRAKAKIKDMEFVQFHPTALYDLKGESSFLISEAVRGFGAYLRNKSGHRFMLDYDERAELASRDIVSQSIDNELKKSGEPHVYLDCTHLDMDAFKKHFPNIYNKCLEHHIKIDTDWIPVVPASHYLCGGIKVNKKGKTSIDNLFSCGECTRTGLHGANRLASNSLLEALVYAHNIFKYHSENNHKPANVEIPDWNDEGTTIPKEHILIQHNLKQMQALMRDYVGIVRSNKRLKRAIKHLELIHNEVEELYKESKISTSLCELRNMVNVSHLIITQSLERTENKGGYYNIDNVENK</sequence>
<dbReference type="AlphaFoldDB" id="A0A4R1RCG9"/>
<evidence type="ECO:0000259" key="14">
    <source>
        <dbReference type="Pfam" id="PF02910"/>
    </source>
</evidence>
<comment type="subcellular location">
    <subcellularLocation>
        <location evidence="12">Cytoplasm</location>
    </subcellularLocation>
</comment>
<dbReference type="SUPFAM" id="SSF51905">
    <property type="entry name" value="FAD/NAD(P)-binding domain"/>
    <property type="match status" value="1"/>
</dbReference>
<dbReference type="InterPro" id="IPR005288">
    <property type="entry name" value="NadB"/>
</dbReference>
<dbReference type="Gene3D" id="1.20.58.100">
    <property type="entry name" value="Fumarate reductase/succinate dehydrogenase flavoprotein-like, C-terminal domain"/>
    <property type="match status" value="1"/>
</dbReference>
<comment type="cofactor">
    <cofactor evidence="1 12">
        <name>FAD</name>
        <dbReference type="ChEBI" id="CHEBI:57692"/>
    </cofactor>
</comment>